<organism evidence="1 2">
    <name type="scientific">Penicillium arizonense</name>
    <dbReference type="NCBI Taxonomy" id="1835702"/>
    <lineage>
        <taxon>Eukaryota</taxon>
        <taxon>Fungi</taxon>
        <taxon>Dikarya</taxon>
        <taxon>Ascomycota</taxon>
        <taxon>Pezizomycotina</taxon>
        <taxon>Eurotiomycetes</taxon>
        <taxon>Eurotiomycetidae</taxon>
        <taxon>Eurotiales</taxon>
        <taxon>Aspergillaceae</taxon>
        <taxon>Penicillium</taxon>
    </lineage>
</organism>
<proteinExistence type="predicted"/>
<dbReference type="InterPro" id="IPR021833">
    <property type="entry name" value="DUF3425"/>
</dbReference>
<name>A0A1F5L2X6_PENAI</name>
<dbReference type="OrthoDB" id="10261951at2759"/>
<accession>A0A1F5L2X6</accession>
<keyword evidence="2" id="KW-1185">Reference proteome</keyword>
<dbReference type="RefSeq" id="XP_022482741.1">
    <property type="nucleotide sequence ID" value="XM_022637406.1"/>
</dbReference>
<dbReference type="GeneID" id="34582140"/>
<dbReference type="EMBL" id="LXJU01000051">
    <property type="protein sequence ID" value="OGE47281.1"/>
    <property type="molecule type" value="Genomic_DNA"/>
</dbReference>
<comment type="caution">
    <text evidence="1">The sequence shown here is derived from an EMBL/GenBank/DDBJ whole genome shotgun (WGS) entry which is preliminary data.</text>
</comment>
<gene>
    <name evidence="1" type="ORF">PENARI_c051G10335</name>
</gene>
<evidence type="ECO:0000313" key="2">
    <source>
        <dbReference type="Proteomes" id="UP000177622"/>
    </source>
</evidence>
<protein>
    <submittedName>
        <fullName evidence="1">Uncharacterized protein</fullName>
    </submittedName>
</protein>
<sequence length="232" mass="26237">MILSVLSWRLNPTPQTFRGLPPYHVPTELQSQTAHSSIIDWVTIAPLRDRLIELYNFSPELDTIFIDLMNYTVVQVEDLSAIFTGGAFRKAVQPHTAVLGIKSIPEFSDSIELGLLQAHKLALPALDKTCTATGDLIGDWQPLSPTELFCSAAMSQKIYYQLELYRSDKCWRLDPTFFDKYPELRWDGYLDVVASGTRFRVDAQGSHGFGNQPCRLTLSDYQEVFLSVQAAW</sequence>
<dbReference type="AlphaFoldDB" id="A0A1F5L2X6"/>
<dbReference type="Proteomes" id="UP000177622">
    <property type="component" value="Unassembled WGS sequence"/>
</dbReference>
<dbReference type="Pfam" id="PF11905">
    <property type="entry name" value="DUF3425"/>
    <property type="match status" value="1"/>
</dbReference>
<evidence type="ECO:0000313" key="1">
    <source>
        <dbReference type="EMBL" id="OGE47281.1"/>
    </source>
</evidence>
<reference evidence="1 2" key="1">
    <citation type="journal article" date="2016" name="Sci. Rep.">
        <title>Penicillium arizonense, a new, genome sequenced fungal species, reveals a high chemical diversity in secreted metabolites.</title>
        <authorList>
            <person name="Grijseels S."/>
            <person name="Nielsen J.C."/>
            <person name="Randelovic M."/>
            <person name="Nielsen J."/>
            <person name="Nielsen K.F."/>
            <person name="Workman M."/>
            <person name="Frisvad J.C."/>
        </authorList>
    </citation>
    <scope>NUCLEOTIDE SEQUENCE [LARGE SCALE GENOMIC DNA]</scope>
    <source>
        <strain evidence="1 2">CBS 141311</strain>
    </source>
</reference>